<organism evidence="3 4">
    <name type="scientific">Companilactobacillus mishanensis</name>
    <dbReference type="NCBI Taxonomy" id="2486008"/>
    <lineage>
        <taxon>Bacteria</taxon>
        <taxon>Bacillati</taxon>
        <taxon>Bacillota</taxon>
        <taxon>Bacilli</taxon>
        <taxon>Lactobacillales</taxon>
        <taxon>Lactobacillaceae</taxon>
        <taxon>Companilactobacillus</taxon>
    </lineage>
</organism>
<dbReference type="InterPro" id="IPR003680">
    <property type="entry name" value="Flavodoxin_fold"/>
</dbReference>
<dbReference type="GO" id="GO:0003955">
    <property type="term" value="F:NAD(P)H dehydrogenase (quinone) activity"/>
    <property type="evidence" value="ECO:0007669"/>
    <property type="project" value="TreeGrafter"/>
</dbReference>
<dbReference type="AlphaFoldDB" id="A0A5P0ZLM8"/>
<sequence length="234" mass="27484">MKTLIVVSHPEINNSQTEEFLQQAAKPMEDVTWHHVESLEKIDVDAEHKLLKQADRIIFQFPLYWYSAPAGLKHWIDTVMGRNFVYGDEQSNLEGKEFGLVVTTGMPLKDFQVGGTEGMSLDQIMTPYRAFAKRAKMIIMPIFTVAQFWYQAEPQQMKLLIDYQRYINQKYPDSLNNRQDWFEHKLTKFVSRLSDEDERNANLVLETFREQIEDLDQLNDTLKMIKKGEDDNLE</sequence>
<dbReference type="InterPro" id="IPR029039">
    <property type="entry name" value="Flavoprotein-like_sf"/>
</dbReference>
<dbReference type="PANTHER" id="PTHR47307">
    <property type="entry name" value="GLUTATHIONE-REGULATED POTASSIUM-EFFLUX SYSTEM ANCILLARY PROTEIN KEFG"/>
    <property type="match status" value="1"/>
</dbReference>
<reference evidence="3 4" key="1">
    <citation type="journal article" date="2019" name="Syst. Appl. Microbiol.">
        <title>Polyphasic characterization of two novel Lactobacillus spp. isolated from blown salami packages: Description of Lactobacillus halodurans sp. nov. and Lactobacillus salsicarnum sp. nov.</title>
        <authorList>
            <person name="Schuster J.A."/>
            <person name="Klingl A."/>
            <person name="Vogel R.F."/>
            <person name="Ehrmann M.A."/>
        </authorList>
    </citation>
    <scope>NUCLEOTIDE SEQUENCE [LARGE SCALE GENOMIC DNA]</scope>
    <source>
        <strain evidence="3 4">TMW 1.2118</strain>
    </source>
</reference>
<evidence type="ECO:0000259" key="2">
    <source>
        <dbReference type="Pfam" id="PF02525"/>
    </source>
</evidence>
<dbReference type="InterPro" id="IPR046980">
    <property type="entry name" value="KefG/KefF"/>
</dbReference>
<protein>
    <submittedName>
        <fullName evidence="3">NAD(P)H-dependent oxidoreductase</fullName>
    </submittedName>
</protein>
<dbReference type="GO" id="GO:0009055">
    <property type="term" value="F:electron transfer activity"/>
    <property type="evidence" value="ECO:0007669"/>
    <property type="project" value="TreeGrafter"/>
</dbReference>
<evidence type="ECO:0000313" key="4">
    <source>
        <dbReference type="Proteomes" id="UP000380386"/>
    </source>
</evidence>
<accession>A0A5P0ZLM8</accession>
<dbReference type="Gene3D" id="3.40.50.360">
    <property type="match status" value="1"/>
</dbReference>
<feature type="domain" description="Flavodoxin-like fold" evidence="2">
    <location>
        <begin position="1"/>
        <end position="154"/>
    </location>
</feature>
<dbReference type="Pfam" id="PF02525">
    <property type="entry name" value="Flavodoxin_2"/>
    <property type="match status" value="1"/>
</dbReference>
<comment type="caution">
    <text evidence="3">The sequence shown here is derived from an EMBL/GenBank/DDBJ whole genome shotgun (WGS) entry which is preliminary data.</text>
</comment>
<dbReference type="Proteomes" id="UP000380386">
    <property type="component" value="Unassembled WGS sequence"/>
</dbReference>
<dbReference type="EMBL" id="VDFM01000023">
    <property type="protein sequence ID" value="MQS53577.1"/>
    <property type="molecule type" value="Genomic_DNA"/>
</dbReference>
<gene>
    <name evidence="3" type="ORF">FHL02_11140</name>
</gene>
<dbReference type="GO" id="GO:0010181">
    <property type="term" value="F:FMN binding"/>
    <property type="evidence" value="ECO:0007669"/>
    <property type="project" value="TreeGrafter"/>
</dbReference>
<evidence type="ECO:0000256" key="1">
    <source>
        <dbReference type="ARBA" id="ARBA00023002"/>
    </source>
</evidence>
<keyword evidence="1" id="KW-0560">Oxidoreductase</keyword>
<name>A0A5P0ZLM8_9LACO</name>
<dbReference type="PANTHER" id="PTHR47307:SF1">
    <property type="entry name" value="GLUTATHIONE-REGULATED POTASSIUM-EFFLUX SYSTEM ANCILLARY PROTEIN KEFG"/>
    <property type="match status" value="1"/>
</dbReference>
<proteinExistence type="predicted"/>
<evidence type="ECO:0000313" key="3">
    <source>
        <dbReference type="EMBL" id="MQS53577.1"/>
    </source>
</evidence>
<dbReference type="SUPFAM" id="SSF52218">
    <property type="entry name" value="Flavoproteins"/>
    <property type="match status" value="1"/>
</dbReference>